<accession>A0AAD4SP73</accession>
<dbReference type="AlphaFoldDB" id="A0AAD4SP73"/>
<dbReference type="EC" id="2.4.1.-" evidence="5"/>
<organism evidence="6 7">
    <name type="scientific">Papaver atlanticum</name>
    <dbReference type="NCBI Taxonomy" id="357466"/>
    <lineage>
        <taxon>Eukaryota</taxon>
        <taxon>Viridiplantae</taxon>
        <taxon>Streptophyta</taxon>
        <taxon>Embryophyta</taxon>
        <taxon>Tracheophyta</taxon>
        <taxon>Spermatophyta</taxon>
        <taxon>Magnoliopsida</taxon>
        <taxon>Ranunculales</taxon>
        <taxon>Papaveraceae</taxon>
        <taxon>Papaveroideae</taxon>
        <taxon>Papaver</taxon>
    </lineage>
</organism>
<dbReference type="PANTHER" id="PTHR11926">
    <property type="entry name" value="GLUCOSYL/GLUCURONOSYL TRANSFERASES"/>
    <property type="match status" value="1"/>
</dbReference>
<dbReference type="FunFam" id="3.40.50.2000:FF:000091">
    <property type="entry name" value="Glycosyltransferase"/>
    <property type="match status" value="1"/>
</dbReference>
<keyword evidence="2 4" id="KW-0328">Glycosyltransferase</keyword>
<name>A0AAD4SP73_9MAGN</name>
<evidence type="ECO:0000313" key="7">
    <source>
        <dbReference type="Proteomes" id="UP001202328"/>
    </source>
</evidence>
<proteinExistence type="inferred from homology"/>
<evidence type="ECO:0000313" key="6">
    <source>
        <dbReference type="EMBL" id="KAI3913397.1"/>
    </source>
</evidence>
<dbReference type="EMBL" id="JAJJMB010009474">
    <property type="protein sequence ID" value="KAI3913397.1"/>
    <property type="molecule type" value="Genomic_DNA"/>
</dbReference>
<evidence type="ECO:0000256" key="3">
    <source>
        <dbReference type="ARBA" id="ARBA00022679"/>
    </source>
</evidence>
<dbReference type="CDD" id="cd03784">
    <property type="entry name" value="GT1_Gtf-like"/>
    <property type="match status" value="1"/>
</dbReference>
<comment type="caution">
    <text evidence="6">The sequence shown here is derived from an EMBL/GenBank/DDBJ whole genome shotgun (WGS) entry which is preliminary data.</text>
</comment>
<sequence>MESKKPNHVVVMAFPFGTHAVPLFNLVLRLAIQAPTLTFSFFSTSKSNQSVFGSTSNTNNIPRNIKPYDVDDGVPKGFTPKHPMDVFNFFIESMAENFTNRIRSVYGGGDEMKMMMIKCFIIDTFMYFGSDMADQLGVPLISFWTAGPSSLSTHYYTDLIRQTITLGPNGIDGREDELIDFVPGLSPLIRTSDLSEGVLFGFMELEFTHVKHKMGLALPRAAAVTMNCFPELDQPVLEDFKSKFQKCLTLGPLALTSHEYPSHTHDDPHGCLTWLEKQKKTSVAYISFGSVTTPPPDELAALAEGLEESGMPFLWSLKDHAVGQLPNGFLERTSRRGFVVPWTPQQQVLGHDAVGAFVTHCGWNSVMESITAGVPMICRPFYGDQRLNCRMVSDVWGIGTRIKDGVFTKYGMMECLDMIFSEEKFRAKVGTLRGFAKHAVGPEGSSTKNFKTLAKIVCDGC</sequence>
<keyword evidence="7" id="KW-1185">Reference proteome</keyword>
<dbReference type="GO" id="GO:0080043">
    <property type="term" value="F:quercetin 3-O-glucosyltransferase activity"/>
    <property type="evidence" value="ECO:0007669"/>
    <property type="project" value="TreeGrafter"/>
</dbReference>
<dbReference type="PANTHER" id="PTHR11926:SF1560">
    <property type="entry name" value="UDP-GLYCOSYLTRANSFERASE 74E1-RELATED"/>
    <property type="match status" value="1"/>
</dbReference>
<evidence type="ECO:0000256" key="1">
    <source>
        <dbReference type="ARBA" id="ARBA00009995"/>
    </source>
</evidence>
<dbReference type="Pfam" id="PF00201">
    <property type="entry name" value="UDPGT"/>
    <property type="match status" value="1"/>
</dbReference>
<dbReference type="InterPro" id="IPR002213">
    <property type="entry name" value="UDP_glucos_trans"/>
</dbReference>
<dbReference type="PROSITE" id="PS00375">
    <property type="entry name" value="UDPGT"/>
    <property type="match status" value="1"/>
</dbReference>
<reference evidence="6" key="1">
    <citation type="submission" date="2022-04" db="EMBL/GenBank/DDBJ databases">
        <title>A functionally conserved STORR gene fusion in Papaver species that diverged 16.8 million years ago.</title>
        <authorList>
            <person name="Catania T."/>
        </authorList>
    </citation>
    <scope>NUCLEOTIDE SEQUENCE</scope>
    <source>
        <strain evidence="6">S-188037</strain>
    </source>
</reference>
<keyword evidence="3 4" id="KW-0808">Transferase</keyword>
<gene>
    <name evidence="6" type="ORF">MKW98_003876</name>
</gene>
<dbReference type="Proteomes" id="UP001202328">
    <property type="component" value="Unassembled WGS sequence"/>
</dbReference>
<dbReference type="SUPFAM" id="SSF53756">
    <property type="entry name" value="UDP-Glycosyltransferase/glycogen phosphorylase"/>
    <property type="match status" value="1"/>
</dbReference>
<comment type="similarity">
    <text evidence="1 4">Belongs to the UDP-glycosyltransferase family.</text>
</comment>
<dbReference type="GO" id="GO:0080044">
    <property type="term" value="F:quercetin 7-O-glucosyltransferase activity"/>
    <property type="evidence" value="ECO:0007669"/>
    <property type="project" value="TreeGrafter"/>
</dbReference>
<evidence type="ECO:0000256" key="4">
    <source>
        <dbReference type="RuleBase" id="RU003718"/>
    </source>
</evidence>
<protein>
    <recommendedName>
        <fullName evidence="5">Glycosyltransferase</fullName>
        <ecNumber evidence="5">2.4.1.-</ecNumber>
    </recommendedName>
</protein>
<evidence type="ECO:0000256" key="5">
    <source>
        <dbReference type="RuleBase" id="RU362057"/>
    </source>
</evidence>
<dbReference type="InterPro" id="IPR035595">
    <property type="entry name" value="UDP_glycos_trans_CS"/>
</dbReference>
<dbReference type="Gene3D" id="3.40.50.2000">
    <property type="entry name" value="Glycogen Phosphorylase B"/>
    <property type="match status" value="2"/>
</dbReference>
<evidence type="ECO:0000256" key="2">
    <source>
        <dbReference type="ARBA" id="ARBA00022676"/>
    </source>
</evidence>